<name>A0A5C3MN62_9AGAM</name>
<organism evidence="2 3">
    <name type="scientific">Heliocybe sulcata</name>
    <dbReference type="NCBI Taxonomy" id="5364"/>
    <lineage>
        <taxon>Eukaryota</taxon>
        <taxon>Fungi</taxon>
        <taxon>Dikarya</taxon>
        <taxon>Basidiomycota</taxon>
        <taxon>Agaricomycotina</taxon>
        <taxon>Agaricomycetes</taxon>
        <taxon>Gloeophyllales</taxon>
        <taxon>Gloeophyllaceae</taxon>
        <taxon>Heliocybe</taxon>
    </lineage>
</organism>
<keyword evidence="1" id="KW-0472">Membrane</keyword>
<dbReference type="AlphaFoldDB" id="A0A5C3MN62"/>
<evidence type="ECO:0000313" key="2">
    <source>
        <dbReference type="EMBL" id="TFK46223.1"/>
    </source>
</evidence>
<sequence length="121" mass="13433">MRYCLLQVIRVQLPLLEEINGFPVTDEAVRMQSISIGHGPRQNAEEKRVKVRISVLADAGEVGVSDLFGFLARYMSLLAASLSARVGALSIGCYSFLLEARADQRFRHWGRQNHGHIGPVV</sequence>
<reference evidence="2 3" key="1">
    <citation type="journal article" date="2019" name="Nat. Ecol. Evol.">
        <title>Megaphylogeny resolves global patterns of mushroom evolution.</title>
        <authorList>
            <person name="Varga T."/>
            <person name="Krizsan K."/>
            <person name="Foldi C."/>
            <person name="Dima B."/>
            <person name="Sanchez-Garcia M."/>
            <person name="Sanchez-Ramirez S."/>
            <person name="Szollosi G.J."/>
            <person name="Szarkandi J.G."/>
            <person name="Papp V."/>
            <person name="Albert L."/>
            <person name="Andreopoulos W."/>
            <person name="Angelini C."/>
            <person name="Antonin V."/>
            <person name="Barry K.W."/>
            <person name="Bougher N.L."/>
            <person name="Buchanan P."/>
            <person name="Buyck B."/>
            <person name="Bense V."/>
            <person name="Catcheside P."/>
            <person name="Chovatia M."/>
            <person name="Cooper J."/>
            <person name="Damon W."/>
            <person name="Desjardin D."/>
            <person name="Finy P."/>
            <person name="Geml J."/>
            <person name="Haridas S."/>
            <person name="Hughes K."/>
            <person name="Justo A."/>
            <person name="Karasinski D."/>
            <person name="Kautmanova I."/>
            <person name="Kiss B."/>
            <person name="Kocsube S."/>
            <person name="Kotiranta H."/>
            <person name="LaButti K.M."/>
            <person name="Lechner B.E."/>
            <person name="Liimatainen K."/>
            <person name="Lipzen A."/>
            <person name="Lukacs Z."/>
            <person name="Mihaltcheva S."/>
            <person name="Morgado L.N."/>
            <person name="Niskanen T."/>
            <person name="Noordeloos M.E."/>
            <person name="Ohm R.A."/>
            <person name="Ortiz-Santana B."/>
            <person name="Ovrebo C."/>
            <person name="Racz N."/>
            <person name="Riley R."/>
            <person name="Savchenko A."/>
            <person name="Shiryaev A."/>
            <person name="Soop K."/>
            <person name="Spirin V."/>
            <person name="Szebenyi C."/>
            <person name="Tomsovsky M."/>
            <person name="Tulloss R.E."/>
            <person name="Uehling J."/>
            <person name="Grigoriev I.V."/>
            <person name="Vagvolgyi C."/>
            <person name="Papp T."/>
            <person name="Martin F.M."/>
            <person name="Miettinen O."/>
            <person name="Hibbett D.S."/>
            <person name="Nagy L.G."/>
        </authorList>
    </citation>
    <scope>NUCLEOTIDE SEQUENCE [LARGE SCALE GENOMIC DNA]</scope>
    <source>
        <strain evidence="2 3">OMC1185</strain>
    </source>
</reference>
<gene>
    <name evidence="2" type="ORF">OE88DRAFT_1668131</name>
</gene>
<protein>
    <submittedName>
        <fullName evidence="2">Uncharacterized protein</fullName>
    </submittedName>
</protein>
<dbReference type="EMBL" id="ML213532">
    <property type="protein sequence ID" value="TFK46223.1"/>
    <property type="molecule type" value="Genomic_DNA"/>
</dbReference>
<keyword evidence="1" id="KW-1133">Transmembrane helix</keyword>
<accession>A0A5C3MN62</accession>
<evidence type="ECO:0000256" key="1">
    <source>
        <dbReference type="SAM" id="Phobius"/>
    </source>
</evidence>
<keyword evidence="3" id="KW-1185">Reference proteome</keyword>
<dbReference type="Proteomes" id="UP000305948">
    <property type="component" value="Unassembled WGS sequence"/>
</dbReference>
<keyword evidence="1" id="KW-0812">Transmembrane</keyword>
<feature type="transmembrane region" description="Helical" evidence="1">
    <location>
        <begin position="74"/>
        <end position="97"/>
    </location>
</feature>
<evidence type="ECO:0000313" key="3">
    <source>
        <dbReference type="Proteomes" id="UP000305948"/>
    </source>
</evidence>
<proteinExistence type="predicted"/>